<dbReference type="InterPro" id="IPR034660">
    <property type="entry name" value="DinB/YfiT-like"/>
</dbReference>
<feature type="domain" description="DinB-like" evidence="1">
    <location>
        <begin position="26"/>
        <end position="157"/>
    </location>
</feature>
<proteinExistence type="predicted"/>
<comment type="caution">
    <text evidence="2">The sequence shown here is derived from an EMBL/GenBank/DDBJ whole genome shotgun (WGS) entry which is preliminary data.</text>
</comment>
<dbReference type="EMBL" id="RJUF01000183">
    <property type="protein sequence ID" value="MCP9765450.1"/>
    <property type="molecule type" value="Genomic_DNA"/>
</dbReference>
<accession>A0AAE3H8T2</accession>
<dbReference type="Proteomes" id="UP001204144">
    <property type="component" value="Unassembled WGS sequence"/>
</dbReference>
<gene>
    <name evidence="2" type="ORF">EGI31_21150</name>
</gene>
<sequence length="164" mass="18406">MNDLEYWLTGPIEGITDLLQPVAHALLQVQKELHEVLADFDQEKLWKRPNNVASVGFHLNHLVGVLDRLFTYADGGNLSDAQMAFLKNEAVENHEIGVGDLLQAFDLQVEKALSQLKKTNPEILAEVRYVGRKMIPSTVVGLLFHAAEHTTRHFGQLMVTVKLL</sequence>
<dbReference type="Gene3D" id="1.20.120.450">
    <property type="entry name" value="dinb family like domain"/>
    <property type="match status" value="1"/>
</dbReference>
<evidence type="ECO:0000259" key="1">
    <source>
        <dbReference type="Pfam" id="PF12867"/>
    </source>
</evidence>
<evidence type="ECO:0000313" key="2">
    <source>
        <dbReference type="EMBL" id="MCP9765450.1"/>
    </source>
</evidence>
<protein>
    <submittedName>
        <fullName evidence="2">DinB family protein</fullName>
    </submittedName>
</protein>
<dbReference type="SUPFAM" id="SSF109854">
    <property type="entry name" value="DinB/YfiT-like putative metalloenzymes"/>
    <property type="match status" value="1"/>
</dbReference>
<dbReference type="RefSeq" id="WP_255039144.1">
    <property type="nucleotide sequence ID" value="NZ_RJUF01000183.1"/>
</dbReference>
<dbReference type="AlphaFoldDB" id="A0AAE3H8T2"/>
<keyword evidence="3" id="KW-1185">Reference proteome</keyword>
<name>A0AAE3H8T2_9BACT</name>
<reference evidence="2 3" key="1">
    <citation type="submission" date="2018-11" db="EMBL/GenBank/DDBJ databases">
        <title>Novel bacteria species description.</title>
        <authorList>
            <person name="Han J.-H."/>
        </authorList>
    </citation>
    <scope>NUCLEOTIDE SEQUENCE [LARGE SCALE GENOMIC DNA]</scope>
    <source>
        <strain evidence="2 3">KCTC23259</strain>
    </source>
</reference>
<organism evidence="2 3">
    <name type="scientific">Lacihabitans soyangensis</name>
    <dbReference type="NCBI Taxonomy" id="869394"/>
    <lineage>
        <taxon>Bacteria</taxon>
        <taxon>Pseudomonadati</taxon>
        <taxon>Bacteroidota</taxon>
        <taxon>Cytophagia</taxon>
        <taxon>Cytophagales</taxon>
        <taxon>Leadbetterellaceae</taxon>
        <taxon>Lacihabitans</taxon>
    </lineage>
</organism>
<dbReference type="InterPro" id="IPR024775">
    <property type="entry name" value="DinB-like"/>
</dbReference>
<dbReference type="Pfam" id="PF12867">
    <property type="entry name" value="DinB_2"/>
    <property type="match status" value="1"/>
</dbReference>
<evidence type="ECO:0000313" key="3">
    <source>
        <dbReference type="Proteomes" id="UP001204144"/>
    </source>
</evidence>